<name>A0A2M6KA77_9BACT</name>
<organism evidence="4 5">
    <name type="scientific">Candidatus Falkowbacteria bacterium CG11_big_fil_rev_8_21_14_0_20_39_10</name>
    <dbReference type="NCBI Taxonomy" id="1974570"/>
    <lineage>
        <taxon>Bacteria</taxon>
        <taxon>Candidatus Falkowiibacteriota</taxon>
    </lineage>
</organism>
<evidence type="ECO:0000259" key="3">
    <source>
        <dbReference type="PROSITE" id="PS51462"/>
    </source>
</evidence>
<dbReference type="Gene3D" id="3.90.79.10">
    <property type="entry name" value="Nucleoside Triphosphate Pyrophosphohydrolase"/>
    <property type="match status" value="1"/>
</dbReference>
<dbReference type="SUPFAM" id="SSF55811">
    <property type="entry name" value="Nudix"/>
    <property type="match status" value="1"/>
</dbReference>
<protein>
    <recommendedName>
        <fullName evidence="3">Nudix hydrolase domain-containing protein</fullName>
    </recommendedName>
</protein>
<dbReference type="Pfam" id="PF03808">
    <property type="entry name" value="Glyco_tran_WecG"/>
    <property type="match status" value="1"/>
</dbReference>
<evidence type="ECO:0000313" key="5">
    <source>
        <dbReference type="Proteomes" id="UP000230869"/>
    </source>
</evidence>
<accession>A0A2M6KA77</accession>
<dbReference type="InterPro" id="IPR004629">
    <property type="entry name" value="WecG_TagA_CpsF"/>
</dbReference>
<proteinExistence type="predicted"/>
<sequence length="413" mass="48143">MDKINILGINIDNLDKKQVLAKIEQFLAGDEPNYIVTPNPEIILAAQKDEEFFYILNKADLAIPDGVGLKFAGWAMGKNIKRITGTDLVRDILDELGVPPIRRAGRNNELRIGIINWRGGLSKEEDLKTSLQKIYSDIQFYIQNIDRKGRLFNLEGMNSFQPNILFVALGAPWQEKFIYHNLKRLPSVKLAIGVGGAFDFLTGRIKRAPRFMQIIGLEWLWRLFKQPWRAKRIWKAVVVFPLEFFKWRFVLPFFYRPNVACLLYKKENDKHKIFLVERSSDKGHWQLPQGGTDGYDLFTAGAKELSEESGTDKFRLVKVFKNVYRYKFGEEKGRANIFCRHIYGYRGQKQGLFIAEFIGQDEDIKISFWDHSGWKWVAADRLVDEVHQIRKEGVKIFLEKFRNLDKQFKLAKN</sequence>
<dbReference type="PROSITE" id="PS51462">
    <property type="entry name" value="NUDIX"/>
    <property type="match status" value="1"/>
</dbReference>
<keyword evidence="2" id="KW-0808">Transferase</keyword>
<dbReference type="Pfam" id="PF00293">
    <property type="entry name" value="NUDIX"/>
    <property type="match status" value="1"/>
</dbReference>
<dbReference type="PANTHER" id="PTHR34136">
    <property type="match status" value="1"/>
</dbReference>
<dbReference type="AlphaFoldDB" id="A0A2M6KA77"/>
<dbReference type="PANTHER" id="PTHR34136:SF1">
    <property type="entry name" value="UDP-N-ACETYL-D-MANNOSAMINURONIC ACID TRANSFERASE"/>
    <property type="match status" value="1"/>
</dbReference>
<dbReference type="EMBL" id="PCWW01000009">
    <property type="protein sequence ID" value="PIR13947.1"/>
    <property type="molecule type" value="Genomic_DNA"/>
</dbReference>
<dbReference type="InterPro" id="IPR000086">
    <property type="entry name" value="NUDIX_hydrolase_dom"/>
</dbReference>
<dbReference type="InterPro" id="IPR015797">
    <property type="entry name" value="NUDIX_hydrolase-like_dom_sf"/>
</dbReference>
<gene>
    <name evidence="4" type="ORF">COV49_00395</name>
</gene>
<dbReference type="GO" id="GO:0016758">
    <property type="term" value="F:hexosyltransferase activity"/>
    <property type="evidence" value="ECO:0007669"/>
    <property type="project" value="TreeGrafter"/>
</dbReference>
<dbReference type="NCBIfam" id="TIGR00696">
    <property type="entry name" value="wecG_tagA_cpsF"/>
    <property type="match status" value="1"/>
</dbReference>
<evidence type="ECO:0000256" key="2">
    <source>
        <dbReference type="ARBA" id="ARBA00022679"/>
    </source>
</evidence>
<evidence type="ECO:0000313" key="4">
    <source>
        <dbReference type="EMBL" id="PIR13947.1"/>
    </source>
</evidence>
<reference evidence="4 5" key="1">
    <citation type="submission" date="2017-09" db="EMBL/GenBank/DDBJ databases">
        <title>Depth-based differentiation of microbial function through sediment-hosted aquifers and enrichment of novel symbionts in the deep terrestrial subsurface.</title>
        <authorList>
            <person name="Probst A.J."/>
            <person name="Ladd B."/>
            <person name="Jarett J.K."/>
            <person name="Geller-Mcgrath D.E."/>
            <person name="Sieber C.M."/>
            <person name="Emerson J.B."/>
            <person name="Anantharaman K."/>
            <person name="Thomas B.C."/>
            <person name="Malmstrom R."/>
            <person name="Stieglmeier M."/>
            <person name="Klingl A."/>
            <person name="Woyke T."/>
            <person name="Ryan C.M."/>
            <person name="Banfield J.F."/>
        </authorList>
    </citation>
    <scope>NUCLEOTIDE SEQUENCE [LARGE SCALE GENOMIC DNA]</scope>
    <source>
        <strain evidence="4">CG11_big_fil_rev_8_21_14_0_20_39_10</strain>
    </source>
</reference>
<feature type="domain" description="Nudix hydrolase" evidence="3">
    <location>
        <begin position="254"/>
        <end position="402"/>
    </location>
</feature>
<keyword evidence="1" id="KW-0328">Glycosyltransferase</keyword>
<evidence type="ECO:0000256" key="1">
    <source>
        <dbReference type="ARBA" id="ARBA00022676"/>
    </source>
</evidence>
<comment type="caution">
    <text evidence="4">The sequence shown here is derived from an EMBL/GenBank/DDBJ whole genome shotgun (WGS) entry which is preliminary data.</text>
</comment>
<dbReference type="Proteomes" id="UP000230869">
    <property type="component" value="Unassembled WGS sequence"/>
</dbReference>
<dbReference type="CDD" id="cd06533">
    <property type="entry name" value="Glyco_transf_WecG_TagA"/>
    <property type="match status" value="1"/>
</dbReference>